<sequence length="159" mass="17766">MRFGCRIAVVSLVSDGVPEKDKDLCIESSKRGERPVQRHRAKRVEIAGWRSEKATKDAIPRSFTVEASKGAVYARVNLVTTEAVRAPYAKVSRQFGTLADAEEVESIKQLQHVISVYLCASASTSWTSVQINPSFWFFHGQQRSCGLLMGMEEKCGRRD</sequence>
<evidence type="ECO:0000313" key="2">
    <source>
        <dbReference type="Proteomes" id="UP001055439"/>
    </source>
</evidence>
<dbReference type="EMBL" id="CP097506">
    <property type="protein sequence ID" value="URD94924.1"/>
    <property type="molecule type" value="Genomic_DNA"/>
</dbReference>
<dbReference type="OrthoDB" id="10258877at2759"/>
<gene>
    <name evidence="1" type="ORF">MUK42_35848</name>
</gene>
<organism evidence="1 2">
    <name type="scientific">Musa troglodytarum</name>
    <name type="common">fe'i banana</name>
    <dbReference type="NCBI Taxonomy" id="320322"/>
    <lineage>
        <taxon>Eukaryota</taxon>
        <taxon>Viridiplantae</taxon>
        <taxon>Streptophyta</taxon>
        <taxon>Embryophyta</taxon>
        <taxon>Tracheophyta</taxon>
        <taxon>Spermatophyta</taxon>
        <taxon>Magnoliopsida</taxon>
        <taxon>Liliopsida</taxon>
        <taxon>Zingiberales</taxon>
        <taxon>Musaceae</taxon>
        <taxon>Musa</taxon>
    </lineage>
</organism>
<protein>
    <submittedName>
        <fullName evidence="1">Uncharacterized protein</fullName>
    </submittedName>
</protein>
<dbReference type="Proteomes" id="UP001055439">
    <property type="component" value="Chromosome 4"/>
</dbReference>
<evidence type="ECO:0000313" key="1">
    <source>
        <dbReference type="EMBL" id="URD94924.1"/>
    </source>
</evidence>
<accession>A0A9E7FEQ9</accession>
<name>A0A9E7FEQ9_9LILI</name>
<reference evidence="1" key="1">
    <citation type="submission" date="2022-05" db="EMBL/GenBank/DDBJ databases">
        <title>The Musa troglodytarum L. genome provides insights into the mechanism of non-climacteric behaviour and enrichment of carotenoids.</title>
        <authorList>
            <person name="Wang J."/>
        </authorList>
    </citation>
    <scope>NUCLEOTIDE SEQUENCE</scope>
    <source>
        <tissue evidence="1">Leaf</tissue>
    </source>
</reference>
<keyword evidence="2" id="KW-1185">Reference proteome</keyword>
<proteinExistence type="predicted"/>
<dbReference type="AlphaFoldDB" id="A0A9E7FEQ9"/>